<reference evidence="2" key="1">
    <citation type="submission" date="2014-12" db="EMBL/GenBank/DDBJ databases">
        <title>Insight into the proteome of Arion vulgaris.</title>
        <authorList>
            <person name="Aradska J."/>
            <person name="Bulat T."/>
            <person name="Smidak R."/>
            <person name="Sarate P."/>
            <person name="Gangsoo J."/>
            <person name="Sialana F."/>
            <person name="Bilban M."/>
            <person name="Lubec G."/>
        </authorList>
    </citation>
    <scope>NUCLEOTIDE SEQUENCE</scope>
    <source>
        <tissue evidence="2">Skin</tissue>
    </source>
</reference>
<feature type="region of interest" description="Disordered" evidence="1">
    <location>
        <begin position="1"/>
        <end position="76"/>
    </location>
</feature>
<feature type="compositionally biased region" description="Basic and acidic residues" evidence="1">
    <location>
        <begin position="11"/>
        <end position="65"/>
    </location>
</feature>
<feature type="compositionally biased region" description="Acidic residues" evidence="1">
    <location>
        <begin position="1"/>
        <end position="10"/>
    </location>
</feature>
<feature type="non-terminal residue" evidence="2">
    <location>
        <position position="1"/>
    </location>
</feature>
<gene>
    <name evidence="2" type="primary">ORF3319</name>
</gene>
<name>A0A0B6XXA6_9EUPU</name>
<feature type="non-terminal residue" evidence="2">
    <location>
        <position position="76"/>
    </location>
</feature>
<accession>A0A0B6XXA6</accession>
<sequence length="76" mass="8969">EDDTAVDDDTMIGKKEKDESDDIELKIDDSKEDNKEKESITKEESFKENEVEMKDEKRDENKENIDLPELNKCQCR</sequence>
<dbReference type="EMBL" id="HACG01001321">
    <property type="protein sequence ID" value="CEK48186.1"/>
    <property type="molecule type" value="Transcribed_RNA"/>
</dbReference>
<organism evidence="2">
    <name type="scientific">Arion vulgaris</name>
    <dbReference type="NCBI Taxonomy" id="1028688"/>
    <lineage>
        <taxon>Eukaryota</taxon>
        <taxon>Metazoa</taxon>
        <taxon>Spiralia</taxon>
        <taxon>Lophotrochozoa</taxon>
        <taxon>Mollusca</taxon>
        <taxon>Gastropoda</taxon>
        <taxon>Heterobranchia</taxon>
        <taxon>Euthyneura</taxon>
        <taxon>Panpulmonata</taxon>
        <taxon>Eupulmonata</taxon>
        <taxon>Stylommatophora</taxon>
        <taxon>Helicina</taxon>
        <taxon>Arionoidea</taxon>
        <taxon>Arionidae</taxon>
        <taxon>Arion</taxon>
    </lineage>
</organism>
<evidence type="ECO:0000313" key="2">
    <source>
        <dbReference type="EMBL" id="CEK48186.1"/>
    </source>
</evidence>
<proteinExistence type="predicted"/>
<evidence type="ECO:0000256" key="1">
    <source>
        <dbReference type="SAM" id="MobiDB-lite"/>
    </source>
</evidence>
<dbReference type="AlphaFoldDB" id="A0A0B6XXA6"/>
<protein>
    <submittedName>
        <fullName evidence="2">Uncharacterized protein</fullName>
    </submittedName>
</protein>